<gene>
    <name evidence="2" type="ORF">G3480_04235</name>
</gene>
<accession>A0A6P1DNC3</accession>
<evidence type="ECO:0000313" key="2">
    <source>
        <dbReference type="EMBL" id="NEX19528.1"/>
    </source>
</evidence>
<dbReference type="RefSeq" id="WP_164652430.1">
    <property type="nucleotide sequence ID" value="NZ_JAAIJR010000011.1"/>
</dbReference>
<comment type="caution">
    <text evidence="2">The sequence shown here is derived from an EMBL/GenBank/DDBJ whole genome shotgun (WGS) entry which is preliminary data.</text>
</comment>
<feature type="transmembrane region" description="Helical" evidence="1">
    <location>
        <begin position="80"/>
        <end position="102"/>
    </location>
</feature>
<feature type="transmembrane region" description="Helical" evidence="1">
    <location>
        <begin position="50"/>
        <end position="68"/>
    </location>
</feature>
<keyword evidence="3" id="KW-1185">Reference proteome</keyword>
<reference evidence="2 3" key="2">
    <citation type="submission" date="2020-02" db="EMBL/GenBank/DDBJ databases">
        <title>Genome sequences of Thiorhodococcus mannitoliphagus and Thiorhodococcus minor, purple sulfur photosynthetic bacteria in the gammaproteobacterial family, Chromatiaceae.</title>
        <authorList>
            <person name="Aviles F.A."/>
            <person name="Meyer T.E."/>
            <person name="Kyndt J.A."/>
        </authorList>
    </citation>
    <scope>NUCLEOTIDE SEQUENCE [LARGE SCALE GENOMIC DNA]</scope>
    <source>
        <strain evidence="2 3">DSM 18266</strain>
    </source>
</reference>
<sequence>MTQDERPDQQAILAEVFEFSPADIEANRMGKISAAQKARITGKHYANSRFAWIAFAIIFGLGLLGFSAEMIRTENMGVKSLLIYSGFTAFFALIVWAFILYYRHQMNRTLRERKVQSVTGKIRIIGERGEKLTHWYFCVGNLRFHIERSDHRILLQESGVEGWAARVYFSAPWHGLLSVVLQA</sequence>
<evidence type="ECO:0000256" key="1">
    <source>
        <dbReference type="SAM" id="Phobius"/>
    </source>
</evidence>
<dbReference type="EMBL" id="JAAIJR010000011">
    <property type="protein sequence ID" value="NEX19528.1"/>
    <property type="molecule type" value="Genomic_DNA"/>
</dbReference>
<organism evidence="2 3">
    <name type="scientific">Thiorhodococcus mannitoliphagus</name>
    <dbReference type="NCBI Taxonomy" id="329406"/>
    <lineage>
        <taxon>Bacteria</taxon>
        <taxon>Pseudomonadati</taxon>
        <taxon>Pseudomonadota</taxon>
        <taxon>Gammaproteobacteria</taxon>
        <taxon>Chromatiales</taxon>
        <taxon>Chromatiaceae</taxon>
        <taxon>Thiorhodococcus</taxon>
    </lineage>
</organism>
<keyword evidence="1" id="KW-0472">Membrane</keyword>
<keyword evidence="1" id="KW-0812">Transmembrane</keyword>
<name>A0A6P1DNC3_9GAMM</name>
<proteinExistence type="predicted"/>
<dbReference type="AlphaFoldDB" id="A0A6P1DNC3"/>
<keyword evidence="1" id="KW-1133">Transmembrane helix</keyword>
<protein>
    <submittedName>
        <fullName evidence="2">Uncharacterized protein</fullName>
    </submittedName>
</protein>
<dbReference type="Proteomes" id="UP000471640">
    <property type="component" value="Unassembled WGS sequence"/>
</dbReference>
<evidence type="ECO:0000313" key="3">
    <source>
        <dbReference type="Proteomes" id="UP000471640"/>
    </source>
</evidence>
<reference evidence="3" key="1">
    <citation type="journal article" date="2020" name="Microbiol. Resour. Announc.">
        <title>Draft Genome Sequences of Thiorhodococcus mannitoliphagus and Thiorhodococcus minor, Purple Sulfur Photosynthetic Bacteria in the Gammaproteobacterial Family Chromatiaceae.</title>
        <authorList>
            <person name="Aviles F.A."/>
            <person name="Meyer T.E."/>
            <person name="Kyndt J.A."/>
        </authorList>
    </citation>
    <scope>NUCLEOTIDE SEQUENCE [LARGE SCALE GENOMIC DNA]</scope>
    <source>
        <strain evidence="3">DSM 18266</strain>
    </source>
</reference>